<feature type="compositionally biased region" description="Basic and acidic residues" evidence="1">
    <location>
        <begin position="89"/>
        <end position="99"/>
    </location>
</feature>
<comment type="caution">
    <text evidence="2">The sequence shown here is derived from an EMBL/GenBank/DDBJ whole genome shotgun (WGS) entry which is preliminary data.</text>
</comment>
<proteinExistence type="predicted"/>
<feature type="region of interest" description="Disordered" evidence="1">
    <location>
        <begin position="111"/>
        <end position="173"/>
    </location>
</feature>
<protein>
    <submittedName>
        <fullName evidence="2">Uncharacterized protein</fullName>
    </submittedName>
</protein>
<sequence length="204" mass="23465">MEGYDECDGRYIIVDCEVAAASTAATPQLLLRADVDGDRCFVRRKKKRTAGKSPSERERPSEDSDLQTRNNKIVRKGEEGFSGTTGLAPRHEDWMEEPIKEGRNIRTYASIVIGKEQDQNPEIEDDEDEDADETDDDFSEMSNEERDENMEDNEAIPETEEDLGKEEHTRTKKDKADIFVEDMGEGLYNIIVKEKIKKELWKPW</sequence>
<gene>
    <name evidence="2" type="ORF">PIB30_044736</name>
</gene>
<organism evidence="2 3">
    <name type="scientific">Stylosanthes scabra</name>
    <dbReference type="NCBI Taxonomy" id="79078"/>
    <lineage>
        <taxon>Eukaryota</taxon>
        <taxon>Viridiplantae</taxon>
        <taxon>Streptophyta</taxon>
        <taxon>Embryophyta</taxon>
        <taxon>Tracheophyta</taxon>
        <taxon>Spermatophyta</taxon>
        <taxon>Magnoliopsida</taxon>
        <taxon>eudicotyledons</taxon>
        <taxon>Gunneridae</taxon>
        <taxon>Pentapetalae</taxon>
        <taxon>rosids</taxon>
        <taxon>fabids</taxon>
        <taxon>Fabales</taxon>
        <taxon>Fabaceae</taxon>
        <taxon>Papilionoideae</taxon>
        <taxon>50 kb inversion clade</taxon>
        <taxon>dalbergioids sensu lato</taxon>
        <taxon>Dalbergieae</taxon>
        <taxon>Pterocarpus clade</taxon>
        <taxon>Stylosanthes</taxon>
    </lineage>
</organism>
<feature type="compositionally biased region" description="Acidic residues" evidence="1">
    <location>
        <begin position="145"/>
        <end position="164"/>
    </location>
</feature>
<dbReference type="EMBL" id="JASCZI010211717">
    <property type="protein sequence ID" value="MED6196164.1"/>
    <property type="molecule type" value="Genomic_DNA"/>
</dbReference>
<evidence type="ECO:0000313" key="3">
    <source>
        <dbReference type="Proteomes" id="UP001341840"/>
    </source>
</evidence>
<evidence type="ECO:0000256" key="1">
    <source>
        <dbReference type="SAM" id="MobiDB-lite"/>
    </source>
</evidence>
<accession>A0ABU6XG88</accession>
<feature type="region of interest" description="Disordered" evidence="1">
    <location>
        <begin position="44"/>
        <end position="99"/>
    </location>
</feature>
<keyword evidence="3" id="KW-1185">Reference proteome</keyword>
<evidence type="ECO:0000313" key="2">
    <source>
        <dbReference type="EMBL" id="MED6196164.1"/>
    </source>
</evidence>
<dbReference type="Proteomes" id="UP001341840">
    <property type="component" value="Unassembled WGS sequence"/>
</dbReference>
<name>A0ABU6XG88_9FABA</name>
<reference evidence="2 3" key="1">
    <citation type="journal article" date="2023" name="Plants (Basel)">
        <title>Bridging the Gap: Combining Genomics and Transcriptomics Approaches to Understand Stylosanthes scabra, an Orphan Legume from the Brazilian Caatinga.</title>
        <authorList>
            <person name="Ferreira-Neto J.R.C."/>
            <person name="da Silva M.D."/>
            <person name="Binneck E."/>
            <person name="de Melo N.F."/>
            <person name="da Silva R.H."/>
            <person name="de Melo A.L.T.M."/>
            <person name="Pandolfi V."/>
            <person name="Bustamante F.O."/>
            <person name="Brasileiro-Vidal A.C."/>
            <person name="Benko-Iseppon A.M."/>
        </authorList>
    </citation>
    <scope>NUCLEOTIDE SEQUENCE [LARGE SCALE GENOMIC DNA]</scope>
    <source>
        <tissue evidence="2">Leaves</tissue>
    </source>
</reference>
<feature type="compositionally biased region" description="Acidic residues" evidence="1">
    <location>
        <begin position="119"/>
        <end position="139"/>
    </location>
</feature>